<comment type="caution">
    <text evidence="6">The sequence shown here is derived from an EMBL/GenBank/DDBJ whole genome shotgun (WGS) entry which is preliminary data.</text>
</comment>
<feature type="domain" description="ABC transporter" evidence="5">
    <location>
        <begin position="10"/>
        <end position="238"/>
    </location>
</feature>
<dbReference type="InterPro" id="IPR027417">
    <property type="entry name" value="P-loop_NTPase"/>
</dbReference>
<dbReference type="AlphaFoldDB" id="A0A0L6JWU3"/>
<dbReference type="EMBL" id="LGTC01000001">
    <property type="protein sequence ID" value="KNY30326.1"/>
    <property type="molecule type" value="Genomic_DNA"/>
</dbReference>
<evidence type="ECO:0000256" key="1">
    <source>
        <dbReference type="ARBA" id="ARBA00005417"/>
    </source>
</evidence>
<dbReference type="OrthoDB" id="9809205at2"/>
<keyword evidence="2" id="KW-0813">Transport</keyword>
<evidence type="ECO:0000256" key="4">
    <source>
        <dbReference type="ARBA" id="ARBA00022840"/>
    </source>
</evidence>
<evidence type="ECO:0000256" key="2">
    <source>
        <dbReference type="ARBA" id="ARBA00022448"/>
    </source>
</evidence>
<evidence type="ECO:0000256" key="3">
    <source>
        <dbReference type="ARBA" id="ARBA00022741"/>
    </source>
</evidence>
<dbReference type="PROSITE" id="PS50893">
    <property type="entry name" value="ABC_TRANSPORTER_2"/>
    <property type="match status" value="1"/>
</dbReference>
<reference evidence="7" key="1">
    <citation type="submission" date="2015-07" db="EMBL/GenBank/DDBJ databases">
        <title>Near-Complete Genome Sequence of the Cellulolytic Bacterium Bacteroides (Pseudobacteroides) cellulosolvens ATCC 35603.</title>
        <authorList>
            <person name="Dassa B."/>
            <person name="Utturkar S.M."/>
            <person name="Klingeman D.M."/>
            <person name="Hurt R.A."/>
            <person name="Keller M."/>
            <person name="Xu J."/>
            <person name="Reddy Y.H.K."/>
            <person name="Borovok I."/>
            <person name="Grinberg I.R."/>
            <person name="Lamed R."/>
            <person name="Zhivin O."/>
            <person name="Bayer E.A."/>
            <person name="Brown S.D."/>
        </authorList>
    </citation>
    <scope>NUCLEOTIDE SEQUENCE [LARGE SCALE GENOMIC DNA]</scope>
    <source>
        <strain evidence="7">DSM 2933</strain>
    </source>
</reference>
<accession>A0A0L6JWU3</accession>
<dbReference type="EC" id="3.6.3.25" evidence="6"/>
<evidence type="ECO:0000313" key="7">
    <source>
        <dbReference type="Proteomes" id="UP000036923"/>
    </source>
</evidence>
<keyword evidence="3" id="KW-0547">Nucleotide-binding</keyword>
<dbReference type="STRING" id="398512.Bccel_5606"/>
<dbReference type="SMART" id="SM00382">
    <property type="entry name" value="AAA"/>
    <property type="match status" value="1"/>
</dbReference>
<dbReference type="Pfam" id="PF00005">
    <property type="entry name" value="ABC_tran"/>
    <property type="match status" value="1"/>
</dbReference>
<dbReference type="PATRIC" id="fig|398512.5.peg.5880"/>
<dbReference type="InterPro" id="IPR003593">
    <property type="entry name" value="AAA+_ATPase"/>
</dbReference>
<protein>
    <submittedName>
        <fullName evidence="6">Sulfate-transporting ATPase</fullName>
        <ecNumber evidence="6">3.6.3.25</ecNumber>
    </submittedName>
</protein>
<dbReference type="SUPFAM" id="SSF52540">
    <property type="entry name" value="P-loop containing nucleoside triphosphate hydrolases"/>
    <property type="match status" value="1"/>
</dbReference>
<sequence>MFLEKAQAAVKLESLSKRIGKKLIIDNISMSMNFGEVFGLLGPNGAGKTTIIRMIAGLIKPTCGNVYINGVDVQRDFEKAISNIGTIIENPEFYKHLSGYLNLKIMANMYPDVNTDRINEVVKMVGLTNSIKDRVRGYSLGMRQRLGIAAALLNNPRVLVLDEPTNGLDPAGIREMRDRLRELAHKDGICVIISSHLLSEMELICDRFAIIDKGIHIETKDIEMTGDNENLSVSIEMLKPVNPAKLEKILSELGIRANSISETNLDIEQSREVISKVIGQLVRAEVDIVSVIPSKKTLEEYFIEKTGAN</sequence>
<evidence type="ECO:0000259" key="5">
    <source>
        <dbReference type="PROSITE" id="PS50893"/>
    </source>
</evidence>
<evidence type="ECO:0000313" key="6">
    <source>
        <dbReference type="EMBL" id="KNY30326.1"/>
    </source>
</evidence>
<name>A0A0L6JWU3_9FIRM</name>
<dbReference type="eggNOG" id="COG1131">
    <property type="taxonomic scope" value="Bacteria"/>
</dbReference>
<proteinExistence type="inferred from homology"/>
<dbReference type="PROSITE" id="PS00211">
    <property type="entry name" value="ABC_TRANSPORTER_1"/>
    <property type="match status" value="1"/>
</dbReference>
<dbReference type="PANTHER" id="PTHR43335:SF4">
    <property type="entry name" value="ABC TRANSPORTER, ATP-BINDING PROTEIN"/>
    <property type="match status" value="1"/>
</dbReference>
<keyword evidence="4" id="KW-0067">ATP-binding</keyword>
<dbReference type="Gene3D" id="3.40.50.300">
    <property type="entry name" value="P-loop containing nucleotide triphosphate hydrolases"/>
    <property type="match status" value="1"/>
</dbReference>
<dbReference type="InterPro" id="IPR003439">
    <property type="entry name" value="ABC_transporter-like_ATP-bd"/>
</dbReference>
<dbReference type="PANTHER" id="PTHR43335">
    <property type="entry name" value="ABC TRANSPORTER, ATP-BINDING PROTEIN"/>
    <property type="match status" value="1"/>
</dbReference>
<comment type="similarity">
    <text evidence="1">Belongs to the ABC transporter superfamily.</text>
</comment>
<dbReference type="Proteomes" id="UP000036923">
    <property type="component" value="Unassembled WGS sequence"/>
</dbReference>
<dbReference type="InterPro" id="IPR017871">
    <property type="entry name" value="ABC_transporter-like_CS"/>
</dbReference>
<gene>
    <name evidence="6" type="ORF">Bccel_5606</name>
</gene>
<keyword evidence="6" id="KW-0378">Hydrolase</keyword>
<keyword evidence="7" id="KW-1185">Reference proteome</keyword>
<dbReference type="GO" id="GO:0016887">
    <property type="term" value="F:ATP hydrolysis activity"/>
    <property type="evidence" value="ECO:0007669"/>
    <property type="project" value="InterPro"/>
</dbReference>
<organism evidence="6 7">
    <name type="scientific">Pseudobacteroides cellulosolvens ATCC 35603 = DSM 2933</name>
    <dbReference type="NCBI Taxonomy" id="398512"/>
    <lineage>
        <taxon>Bacteria</taxon>
        <taxon>Bacillati</taxon>
        <taxon>Bacillota</taxon>
        <taxon>Clostridia</taxon>
        <taxon>Eubacteriales</taxon>
        <taxon>Oscillospiraceae</taxon>
        <taxon>Pseudobacteroides</taxon>
    </lineage>
</organism>
<dbReference type="GO" id="GO:0005524">
    <property type="term" value="F:ATP binding"/>
    <property type="evidence" value="ECO:0007669"/>
    <property type="project" value="UniProtKB-KW"/>
</dbReference>